<name>A0A9K3D7L3_9EUKA</name>
<evidence type="ECO:0000313" key="2">
    <source>
        <dbReference type="Proteomes" id="UP000265618"/>
    </source>
</evidence>
<sequence>MRSSSLYSVDFTTTVLTGADWDTSNYGFDSTLDAALIKGARLPTASIPTWTDRESLLKTGSTLYNINSCIKVPRIPGLRWYIDIGGVSAVRVASRTLYISEHRTLSFLRTNEGIEVHRPSGDFTFPFRPSQTMFDLVVHPQPDDPEEYTMTIRMGTETEEESTGVECD</sequence>
<organism evidence="1 2">
    <name type="scientific">Kipferlia bialata</name>
    <dbReference type="NCBI Taxonomy" id="797122"/>
    <lineage>
        <taxon>Eukaryota</taxon>
        <taxon>Metamonada</taxon>
        <taxon>Carpediemonas-like organisms</taxon>
        <taxon>Kipferlia</taxon>
    </lineage>
</organism>
<accession>A0A9K3D7L3</accession>
<dbReference type="Proteomes" id="UP000265618">
    <property type="component" value="Unassembled WGS sequence"/>
</dbReference>
<dbReference type="EMBL" id="BDIP01006490">
    <property type="protein sequence ID" value="GIQ90663.1"/>
    <property type="molecule type" value="Genomic_DNA"/>
</dbReference>
<gene>
    <name evidence="1" type="ORF">KIPB_013539</name>
</gene>
<evidence type="ECO:0000313" key="1">
    <source>
        <dbReference type="EMBL" id="GIQ90663.1"/>
    </source>
</evidence>
<reference evidence="1 2" key="1">
    <citation type="journal article" date="2018" name="PLoS ONE">
        <title>The draft genome of Kipferlia bialata reveals reductive genome evolution in fornicate parasites.</title>
        <authorList>
            <person name="Tanifuji G."/>
            <person name="Takabayashi S."/>
            <person name="Kume K."/>
            <person name="Takagi M."/>
            <person name="Nakayama T."/>
            <person name="Kamikawa R."/>
            <person name="Inagaki Y."/>
            <person name="Hashimoto T."/>
        </authorList>
    </citation>
    <scope>NUCLEOTIDE SEQUENCE [LARGE SCALE GENOMIC DNA]</scope>
    <source>
        <strain evidence="1">NY0173</strain>
    </source>
</reference>
<comment type="caution">
    <text evidence="1">The sequence shown here is derived from an EMBL/GenBank/DDBJ whole genome shotgun (WGS) entry which is preliminary data.</text>
</comment>
<keyword evidence="2" id="KW-1185">Reference proteome</keyword>
<proteinExistence type="predicted"/>
<protein>
    <submittedName>
        <fullName evidence="1">Uncharacterized protein</fullName>
    </submittedName>
</protein>
<dbReference type="AlphaFoldDB" id="A0A9K3D7L3"/>